<comment type="caution">
    <text evidence="2">The sequence shown here is derived from an EMBL/GenBank/DDBJ whole genome shotgun (WGS) entry which is preliminary data.</text>
</comment>
<dbReference type="EMBL" id="JAINUG010000119">
    <property type="protein sequence ID" value="KAJ8395150.1"/>
    <property type="molecule type" value="Genomic_DNA"/>
</dbReference>
<evidence type="ECO:0000313" key="3">
    <source>
        <dbReference type="Proteomes" id="UP001221898"/>
    </source>
</evidence>
<accession>A0AAD7S3C8</accession>
<feature type="region of interest" description="Disordered" evidence="1">
    <location>
        <begin position="20"/>
        <end position="154"/>
    </location>
</feature>
<organism evidence="2 3">
    <name type="scientific">Aldrovandia affinis</name>
    <dbReference type="NCBI Taxonomy" id="143900"/>
    <lineage>
        <taxon>Eukaryota</taxon>
        <taxon>Metazoa</taxon>
        <taxon>Chordata</taxon>
        <taxon>Craniata</taxon>
        <taxon>Vertebrata</taxon>
        <taxon>Euteleostomi</taxon>
        <taxon>Actinopterygii</taxon>
        <taxon>Neopterygii</taxon>
        <taxon>Teleostei</taxon>
        <taxon>Notacanthiformes</taxon>
        <taxon>Halosauridae</taxon>
        <taxon>Aldrovandia</taxon>
    </lineage>
</organism>
<protein>
    <submittedName>
        <fullName evidence="2">Uncharacterized protein</fullName>
    </submittedName>
</protein>
<keyword evidence="3" id="KW-1185">Reference proteome</keyword>
<dbReference type="Proteomes" id="UP001221898">
    <property type="component" value="Unassembled WGS sequence"/>
</dbReference>
<feature type="compositionally biased region" description="Low complexity" evidence="1">
    <location>
        <begin position="93"/>
        <end position="104"/>
    </location>
</feature>
<name>A0AAD7S3C8_9TELE</name>
<gene>
    <name evidence="2" type="ORF">AAFF_G00036060</name>
</gene>
<dbReference type="AlphaFoldDB" id="A0AAD7S3C8"/>
<feature type="compositionally biased region" description="Polar residues" evidence="1">
    <location>
        <begin position="43"/>
        <end position="64"/>
    </location>
</feature>
<sequence length="154" mass="17243">MFPLTQIHFLVFYPRLSKGSVSELEPPRTNKSERRNPSPPNPTKTSLPVSSWQRNTGSIPTPRSQHGGLNRSYWKSFRKQERQKSTSQCLRCRNPQSRNPQSRNPRSRNPRSGALMLRLTLPPQRTGDDVMQGDVPTQTESPGQGKAAAPPAAS</sequence>
<proteinExistence type="predicted"/>
<reference evidence="2" key="1">
    <citation type="journal article" date="2023" name="Science">
        <title>Genome structures resolve the early diversification of teleost fishes.</title>
        <authorList>
            <person name="Parey E."/>
            <person name="Louis A."/>
            <person name="Montfort J."/>
            <person name="Bouchez O."/>
            <person name="Roques C."/>
            <person name="Iampietro C."/>
            <person name="Lluch J."/>
            <person name="Castinel A."/>
            <person name="Donnadieu C."/>
            <person name="Desvignes T."/>
            <person name="Floi Bucao C."/>
            <person name="Jouanno E."/>
            <person name="Wen M."/>
            <person name="Mejri S."/>
            <person name="Dirks R."/>
            <person name="Jansen H."/>
            <person name="Henkel C."/>
            <person name="Chen W.J."/>
            <person name="Zahm M."/>
            <person name="Cabau C."/>
            <person name="Klopp C."/>
            <person name="Thompson A.W."/>
            <person name="Robinson-Rechavi M."/>
            <person name="Braasch I."/>
            <person name="Lecointre G."/>
            <person name="Bobe J."/>
            <person name="Postlethwait J.H."/>
            <person name="Berthelot C."/>
            <person name="Roest Crollius H."/>
            <person name="Guiguen Y."/>
        </authorList>
    </citation>
    <scope>NUCLEOTIDE SEQUENCE</scope>
    <source>
        <strain evidence="2">NC1722</strain>
    </source>
</reference>
<feature type="compositionally biased region" description="Basic and acidic residues" evidence="1">
    <location>
        <begin position="25"/>
        <end position="36"/>
    </location>
</feature>
<evidence type="ECO:0000256" key="1">
    <source>
        <dbReference type="SAM" id="MobiDB-lite"/>
    </source>
</evidence>
<evidence type="ECO:0000313" key="2">
    <source>
        <dbReference type="EMBL" id="KAJ8395150.1"/>
    </source>
</evidence>